<dbReference type="Gene3D" id="3.20.20.70">
    <property type="entry name" value="Aldolase class I"/>
    <property type="match status" value="1"/>
</dbReference>
<dbReference type="InterPro" id="IPR058240">
    <property type="entry name" value="rSAM_sf"/>
</dbReference>
<evidence type="ECO:0000259" key="1">
    <source>
        <dbReference type="PROSITE" id="PS50106"/>
    </source>
</evidence>
<feature type="domain" description="PDZ" evidence="1">
    <location>
        <begin position="1"/>
        <end position="32"/>
    </location>
</feature>
<dbReference type="STRING" id="661089.ciss_13760"/>
<dbReference type="InterPro" id="IPR045375">
    <property type="entry name" value="Put_radical_SAM-like_N"/>
</dbReference>
<dbReference type="InterPro" id="IPR007549">
    <property type="entry name" value="DUF512"/>
</dbReference>
<dbReference type="OrthoDB" id="9774724at2"/>
<dbReference type="Pfam" id="PF17820">
    <property type="entry name" value="PDZ_6"/>
    <property type="match status" value="1"/>
</dbReference>
<dbReference type="AlphaFoldDB" id="A0A1L8D2Q7"/>
<protein>
    <recommendedName>
        <fullName evidence="1">PDZ domain-containing protein</fullName>
    </recommendedName>
</protein>
<dbReference type="EMBL" id="BDJL01000038">
    <property type="protein sequence ID" value="GAV25443.1"/>
    <property type="molecule type" value="Genomic_DNA"/>
</dbReference>
<evidence type="ECO:0000313" key="3">
    <source>
        <dbReference type="Proteomes" id="UP000187338"/>
    </source>
</evidence>
<comment type="caution">
    <text evidence="2">The sequence shown here is derived from an EMBL/GenBank/DDBJ whole genome shotgun (WGS) entry which is preliminary data.</text>
</comment>
<dbReference type="InterPro" id="IPR001478">
    <property type="entry name" value="PDZ"/>
</dbReference>
<sequence length="431" mass="49008">MVKIVEVIPESLAYKLGINPGDELLEINGQKLLDYIQYKTLTLKKSYTLKIKEKNGKIREIKVKNSGFEDLGLIFESPVFDGIRQCENHCLFCFVRQLPPGMRESLYVRDDDYRLSFLHGNYITLTNLTDTDFQRIIRERLSPLYISVHATDPKIRSLLLGSKKAGDILEKLEFLAQNSIAFHLQLVLVPGINDGEVLEKSLADLIKFFPAVQSIALVPVGLTRFRKNKKLRRFTKDEAIAVVDLALKYSRRLKKELGTRLIYPSDEFFLLAEKKIPGREFYEGFPQYENGVGIVRDFIDKMKRALKRLPEKVIPQRVGLITGVLGGKILAPFVERLNDIPGLNITLLPLENGLFGPEVTVAGLLTGHDILREVQPKSFDYLVIPDIMVKEGDNRFLDDLTVNEVALKLKMPVYPVLTPQKLLAVIKQFGR</sequence>
<dbReference type="InterPro" id="IPR036034">
    <property type="entry name" value="PDZ_sf"/>
</dbReference>
<dbReference type="Proteomes" id="UP000187338">
    <property type="component" value="Unassembled WGS sequence"/>
</dbReference>
<dbReference type="RefSeq" id="WP_075865596.1">
    <property type="nucleotide sequence ID" value="NZ_BDJL01000038.1"/>
</dbReference>
<accession>A0A1L8D2Q7</accession>
<gene>
    <name evidence="2" type="ORF">ciss_13760</name>
</gene>
<dbReference type="InterPro" id="IPR041489">
    <property type="entry name" value="PDZ_6"/>
</dbReference>
<keyword evidence="3" id="KW-1185">Reference proteome</keyword>
<proteinExistence type="predicted"/>
<dbReference type="SUPFAM" id="SSF102114">
    <property type="entry name" value="Radical SAM enzymes"/>
    <property type="match status" value="1"/>
</dbReference>
<evidence type="ECO:0000313" key="2">
    <source>
        <dbReference type="EMBL" id="GAV25443.1"/>
    </source>
</evidence>
<dbReference type="PROSITE" id="PS50106">
    <property type="entry name" value="PDZ"/>
    <property type="match status" value="1"/>
</dbReference>
<dbReference type="InterPro" id="IPR013785">
    <property type="entry name" value="Aldolase_TIM"/>
</dbReference>
<dbReference type="Gene3D" id="2.30.42.10">
    <property type="match status" value="1"/>
</dbReference>
<dbReference type="Pfam" id="PF04459">
    <property type="entry name" value="DUF512"/>
    <property type="match status" value="1"/>
</dbReference>
<dbReference type="SUPFAM" id="SSF50156">
    <property type="entry name" value="PDZ domain-like"/>
    <property type="match status" value="1"/>
</dbReference>
<organism evidence="2 3">
    <name type="scientific">Carboxydothermus islandicus</name>
    <dbReference type="NCBI Taxonomy" id="661089"/>
    <lineage>
        <taxon>Bacteria</taxon>
        <taxon>Bacillati</taxon>
        <taxon>Bacillota</taxon>
        <taxon>Clostridia</taxon>
        <taxon>Thermoanaerobacterales</taxon>
        <taxon>Thermoanaerobacteraceae</taxon>
        <taxon>Carboxydothermus</taxon>
    </lineage>
</organism>
<name>A0A1L8D2Q7_9THEO</name>
<reference evidence="3" key="1">
    <citation type="submission" date="2016-12" db="EMBL/GenBank/DDBJ databases">
        <title>Draft Genome Sequences od Carboxydothermus pertinax and islandicus, Hydrogenogenic Carboxydotrophic Bacteria.</title>
        <authorList>
            <person name="Fukuyama Y."/>
            <person name="Ohmae K."/>
            <person name="Yoneda Y."/>
            <person name="Yoshida T."/>
            <person name="Sako Y."/>
        </authorList>
    </citation>
    <scope>NUCLEOTIDE SEQUENCE [LARGE SCALE GENOMIC DNA]</scope>
    <source>
        <strain evidence="3">SET</strain>
    </source>
</reference>
<dbReference type="Pfam" id="PF19238">
    <property type="entry name" value="Radical_SAM_2"/>
    <property type="match status" value="1"/>
</dbReference>